<accession>A0A166J817</accession>
<name>A0A166J817_DAUCS</name>
<dbReference type="HAMAP" id="MF_01007">
    <property type="entry name" value="16SrRNA_methyltr_H"/>
    <property type="match status" value="1"/>
</dbReference>
<evidence type="ECO:0000256" key="2">
    <source>
        <dbReference type="ARBA" id="ARBA00022603"/>
    </source>
</evidence>
<dbReference type="Gene3D" id="1.10.150.170">
    <property type="entry name" value="Putative methyltransferase TM0872, insert domain"/>
    <property type="match status" value="1"/>
</dbReference>
<dbReference type="Pfam" id="PF01795">
    <property type="entry name" value="Methyltransf_5"/>
    <property type="match status" value="2"/>
</dbReference>
<dbReference type="SUPFAM" id="SSF81799">
    <property type="entry name" value="Putative methyltransferase TM0872, insert domain"/>
    <property type="match status" value="1"/>
</dbReference>
<dbReference type="AlphaFoldDB" id="A0A166J817"/>
<feature type="compositionally biased region" description="Basic residues" evidence="5">
    <location>
        <begin position="45"/>
        <end position="56"/>
    </location>
</feature>
<dbReference type="InterPro" id="IPR023397">
    <property type="entry name" value="SAM-dep_MeTrfase_MraW_recog"/>
</dbReference>
<dbReference type="PANTHER" id="PTHR11265:SF0">
    <property type="entry name" value="12S RRNA N4-METHYLCYTIDINE METHYLTRANSFERASE"/>
    <property type="match status" value="1"/>
</dbReference>
<dbReference type="Gene3D" id="3.40.50.150">
    <property type="entry name" value="Vaccinia Virus protein VP39"/>
    <property type="match status" value="1"/>
</dbReference>
<dbReference type="EMBL" id="LNRQ01000001">
    <property type="protein sequence ID" value="KZN11891.1"/>
    <property type="molecule type" value="Genomic_DNA"/>
</dbReference>
<gene>
    <name evidence="6" type="ORF">DCAR_004547</name>
</gene>
<organism evidence="6">
    <name type="scientific">Daucus carota subsp. sativus</name>
    <name type="common">Carrot</name>
    <dbReference type="NCBI Taxonomy" id="79200"/>
    <lineage>
        <taxon>Eukaryota</taxon>
        <taxon>Viridiplantae</taxon>
        <taxon>Streptophyta</taxon>
        <taxon>Embryophyta</taxon>
        <taxon>Tracheophyta</taxon>
        <taxon>Spermatophyta</taxon>
        <taxon>Magnoliopsida</taxon>
        <taxon>eudicotyledons</taxon>
        <taxon>Gunneridae</taxon>
        <taxon>Pentapetalae</taxon>
        <taxon>asterids</taxon>
        <taxon>campanulids</taxon>
        <taxon>Apiales</taxon>
        <taxon>Apiaceae</taxon>
        <taxon>Apioideae</taxon>
        <taxon>Scandiceae</taxon>
        <taxon>Daucinae</taxon>
        <taxon>Daucus</taxon>
        <taxon>Daucus sect. Daucus</taxon>
    </lineage>
</organism>
<dbReference type="InterPro" id="IPR002903">
    <property type="entry name" value="RsmH"/>
</dbReference>
<evidence type="ECO:0000313" key="6">
    <source>
        <dbReference type="EMBL" id="KZN11891.1"/>
    </source>
</evidence>
<dbReference type="PANTHER" id="PTHR11265">
    <property type="entry name" value="S-ADENOSYL-METHYLTRANSFERASE MRAW"/>
    <property type="match status" value="1"/>
</dbReference>
<dbReference type="GO" id="GO:0009507">
    <property type="term" value="C:chloroplast"/>
    <property type="evidence" value="ECO:0007669"/>
    <property type="project" value="EnsemblPlants"/>
</dbReference>
<sequence>MAAASLLKTLFLNSSLSPSPPLLSFSPPHRRLLISFSTTTSKITSKTKKKSKKTKQNQKPTTKNINDAIKDDVKSKRLADLAAVKRRTRSDKEFDEEAVLKFGDSGSHIPVMLGEVLEVFGCVQLRSFVDCTLGAAGHSSAIIQAHSEMQLYVGMDVDPVAHEKARARIDDILHAKSCSSALIPKTHIAVENFRNVRSVLSEVDKNIKVSGIDGILMDLGMSSMQVNNSKRGFSVLNNGPLDMRMNPKASLKAEDILNSWPDTELGRILREYGEESNWRSLQNKIVKARLSGGLHSTGQLVDLIRNSTFNAKGGRQGWIKTATRVFQALRIAVNDELRTLEESLHTCFNCLAPGGRLAVISFHSLEDRIVKQTFLNIFSTSSDINQAIAEGGSCSNDKDAIKLNRAIDEQEAWVRQMIKGKNAIILTKRPITPSEDEEKLNVRSRSAKLRVIQKTTYTYTITLVYGATQPVMLIPVEVGRRRAAIAPYVDIFRIGDT</sequence>
<dbReference type="SUPFAM" id="SSF53335">
    <property type="entry name" value="S-adenosyl-L-methionine-dependent methyltransferases"/>
    <property type="match status" value="1"/>
</dbReference>
<keyword evidence="4" id="KW-0949">S-adenosyl-L-methionine</keyword>
<proteinExistence type="inferred from homology"/>
<comment type="similarity">
    <text evidence="1">Belongs to the methyltransferase superfamily. RsmH family.</text>
</comment>
<keyword evidence="2" id="KW-0489">Methyltransferase</keyword>
<dbReference type="STRING" id="79200.A0A166J817"/>
<evidence type="ECO:0000256" key="4">
    <source>
        <dbReference type="ARBA" id="ARBA00022691"/>
    </source>
</evidence>
<dbReference type="FunFam" id="1.10.150.170:FF:000004">
    <property type="entry name" value="Ribosomal RNA small subunit methyltransferase H"/>
    <property type="match status" value="1"/>
</dbReference>
<evidence type="ECO:0000256" key="1">
    <source>
        <dbReference type="ARBA" id="ARBA00010396"/>
    </source>
</evidence>
<dbReference type="OMA" id="NPAKRTF"/>
<dbReference type="GO" id="GO:0071424">
    <property type="term" value="F:rRNA (cytosine-N4-)-methyltransferase activity"/>
    <property type="evidence" value="ECO:0007669"/>
    <property type="project" value="TreeGrafter"/>
</dbReference>
<dbReference type="Gramene" id="KZN11891">
    <property type="protein sequence ID" value="KZN11891"/>
    <property type="gene ID" value="DCAR_004547"/>
</dbReference>
<evidence type="ECO:0000256" key="5">
    <source>
        <dbReference type="SAM" id="MobiDB-lite"/>
    </source>
</evidence>
<keyword evidence="3" id="KW-0808">Transferase</keyword>
<dbReference type="GO" id="GO:0070475">
    <property type="term" value="P:rRNA base methylation"/>
    <property type="evidence" value="ECO:0007669"/>
    <property type="project" value="TreeGrafter"/>
</dbReference>
<reference evidence="6" key="1">
    <citation type="journal article" date="2016" name="Nat. Genet.">
        <title>A high-quality carrot genome assembly provides new insights into carotenoid accumulation and asterid genome evolution.</title>
        <authorList>
            <person name="Iorizzo M."/>
            <person name="Ellison S."/>
            <person name="Senalik D."/>
            <person name="Zeng P."/>
            <person name="Satapoomin P."/>
            <person name="Huang J."/>
            <person name="Bowman M."/>
            <person name="Iovene M."/>
            <person name="Sanseverino W."/>
            <person name="Cavagnaro P."/>
            <person name="Yildiz M."/>
            <person name="Macko-Podgorni A."/>
            <person name="Moranska E."/>
            <person name="Grzebelus E."/>
            <person name="Grzebelus D."/>
            <person name="Ashrafi H."/>
            <person name="Zheng Z."/>
            <person name="Cheng S."/>
            <person name="Spooner D."/>
            <person name="Van Deynze A."/>
            <person name="Simon P."/>
        </authorList>
    </citation>
    <scope>NUCLEOTIDE SEQUENCE [LARGE SCALE GENOMIC DNA]</scope>
    <source>
        <tissue evidence="6">Leaf</tissue>
    </source>
</reference>
<protein>
    <submittedName>
        <fullName evidence="6">Uncharacterized protein</fullName>
    </submittedName>
</protein>
<evidence type="ECO:0000256" key="3">
    <source>
        <dbReference type="ARBA" id="ARBA00022679"/>
    </source>
</evidence>
<dbReference type="InterPro" id="IPR029063">
    <property type="entry name" value="SAM-dependent_MTases_sf"/>
</dbReference>
<feature type="region of interest" description="Disordered" evidence="5">
    <location>
        <begin position="44"/>
        <end position="67"/>
    </location>
</feature>
<comment type="caution">
    <text evidence="6">The sequence shown here is derived from an EMBL/GenBank/DDBJ whole genome shotgun (WGS) entry which is preliminary data.</text>
</comment>
<dbReference type="NCBIfam" id="TIGR00006">
    <property type="entry name" value="16S rRNA (cytosine(1402)-N(4))-methyltransferase RsmH"/>
    <property type="match status" value="1"/>
</dbReference>